<evidence type="ECO:0000313" key="9">
    <source>
        <dbReference type="EMBL" id="MFC4588462.1"/>
    </source>
</evidence>
<reference evidence="10" key="1">
    <citation type="journal article" date="2019" name="Int. J. Syst. Evol. Microbiol.">
        <title>The Global Catalogue of Microorganisms (GCM) 10K type strain sequencing project: providing services to taxonomists for standard genome sequencing and annotation.</title>
        <authorList>
            <consortium name="The Broad Institute Genomics Platform"/>
            <consortium name="The Broad Institute Genome Sequencing Center for Infectious Disease"/>
            <person name="Wu L."/>
            <person name="Ma J."/>
        </authorList>
    </citation>
    <scope>NUCLEOTIDE SEQUENCE [LARGE SCALE GENOMIC DNA]</scope>
    <source>
        <strain evidence="10">CCUG 49560</strain>
    </source>
</reference>
<feature type="transmembrane region" description="Helical" evidence="7">
    <location>
        <begin position="76"/>
        <end position="102"/>
    </location>
</feature>
<dbReference type="SUPFAM" id="SSF161098">
    <property type="entry name" value="MetI-like"/>
    <property type="match status" value="2"/>
</dbReference>
<dbReference type="RefSeq" id="WP_262843344.1">
    <property type="nucleotide sequence ID" value="NZ_JANZYP010000017.1"/>
</dbReference>
<keyword evidence="6 7" id="KW-0472">Membrane</keyword>
<evidence type="ECO:0000256" key="3">
    <source>
        <dbReference type="ARBA" id="ARBA00022475"/>
    </source>
</evidence>
<keyword evidence="4 7" id="KW-0812">Transmembrane</keyword>
<dbReference type="Proteomes" id="UP001595891">
    <property type="component" value="Unassembled WGS sequence"/>
</dbReference>
<evidence type="ECO:0000256" key="7">
    <source>
        <dbReference type="RuleBase" id="RU363032"/>
    </source>
</evidence>
<keyword evidence="3" id="KW-1003">Cell membrane</keyword>
<comment type="similarity">
    <text evidence="7">Belongs to the binding-protein-dependent transport system permease family.</text>
</comment>
<feature type="transmembrane region" description="Helical" evidence="7">
    <location>
        <begin position="483"/>
        <end position="508"/>
    </location>
</feature>
<feature type="domain" description="ABC transmembrane type-1" evidence="8">
    <location>
        <begin position="375"/>
        <end position="561"/>
    </location>
</feature>
<dbReference type="Pfam" id="PF00528">
    <property type="entry name" value="BPD_transp_1"/>
    <property type="match status" value="1"/>
</dbReference>
<dbReference type="InterPro" id="IPR035906">
    <property type="entry name" value="MetI-like_sf"/>
</dbReference>
<keyword evidence="2 7" id="KW-0813">Transport</keyword>
<keyword evidence="5 7" id="KW-1133">Transmembrane helix</keyword>
<evidence type="ECO:0000259" key="8">
    <source>
        <dbReference type="PROSITE" id="PS50928"/>
    </source>
</evidence>
<feature type="transmembrane region" description="Helical" evidence="7">
    <location>
        <begin position="543"/>
        <end position="566"/>
    </location>
</feature>
<feature type="transmembrane region" description="Helical" evidence="7">
    <location>
        <begin position="320"/>
        <end position="341"/>
    </location>
</feature>
<evidence type="ECO:0000256" key="2">
    <source>
        <dbReference type="ARBA" id="ARBA00022448"/>
    </source>
</evidence>
<feature type="transmembrane region" description="Helical" evidence="7">
    <location>
        <begin position="211"/>
        <end position="236"/>
    </location>
</feature>
<comment type="caution">
    <text evidence="9">The sequence shown here is derived from an EMBL/GenBank/DDBJ whole genome shotgun (WGS) entry which is preliminary data.</text>
</comment>
<accession>A0ABV9EGA0</accession>
<organism evidence="9 10">
    <name type="scientific">Sphaerisporangium corydalis</name>
    <dbReference type="NCBI Taxonomy" id="1441875"/>
    <lineage>
        <taxon>Bacteria</taxon>
        <taxon>Bacillati</taxon>
        <taxon>Actinomycetota</taxon>
        <taxon>Actinomycetes</taxon>
        <taxon>Streptosporangiales</taxon>
        <taxon>Streptosporangiaceae</taxon>
        <taxon>Sphaerisporangium</taxon>
    </lineage>
</organism>
<dbReference type="CDD" id="cd06261">
    <property type="entry name" value="TM_PBP2"/>
    <property type="match status" value="1"/>
</dbReference>
<feature type="transmembrane region" description="Helical" evidence="7">
    <location>
        <begin position="162"/>
        <end position="190"/>
    </location>
</feature>
<evidence type="ECO:0000256" key="4">
    <source>
        <dbReference type="ARBA" id="ARBA00022692"/>
    </source>
</evidence>
<feature type="transmembrane region" description="Helical" evidence="7">
    <location>
        <begin position="114"/>
        <end position="138"/>
    </location>
</feature>
<gene>
    <name evidence="9" type="ORF">ACFO8L_20405</name>
</gene>
<dbReference type="InterPro" id="IPR000515">
    <property type="entry name" value="MetI-like"/>
</dbReference>
<comment type="subcellular location">
    <subcellularLocation>
        <location evidence="1 7">Cell membrane</location>
        <topology evidence="1 7">Multi-pass membrane protein</topology>
    </subcellularLocation>
</comment>
<dbReference type="PROSITE" id="PS50928">
    <property type="entry name" value="ABC_TM1"/>
    <property type="match status" value="2"/>
</dbReference>
<sequence>MTREGSFLFDVTPHHDLRAPARHRGQGRWGAWAHLLPAVVLAVVVLLAPLAATVVMSVTGAEGPAAYAGVVTDQDIWPALFHSAVWLALALVACGLGLAIAWLAGDAGPRSRMLLLIALATPAVTSPLTAGVAFRLIFDADPERGTVSALLRGGPLLLGPGWIWLVLGLAFVWQWTGLAFVVFHVGLANVPADLLRVTRIFGAGRFGRLRTVVIPALFPTSAVAMLVVLTAAVRVFDLVLIGAPGSVQAGVDVMGLFWWRHRDDLGDGRASAMAILLAAMASAVVVVVLWRLRRDWPRARHRPGDPAAPAPARPRRAVRVVTVAVAVVWAVPFAVLLLTSLRDPVAAATSGWWAGGYGPGSYGEAFDGGAFAAALGATAQRGVLVAVLVVLPAVPAAYALTPDQLPPRTRRVVAAVAVVLAVLPPQVLAVPLGDVLGAWLGGTVILSFVHAALVLPLGVLLLRNAFMSVPRPVVLRPLAQGRSALFQMTVESGPAVVTVAVLAFVTTWNDLVMGLLLNWPAADQAPLVLLQQAREFTTSAGVLAAQAVVLTAVPVLLLLATGRWLVQGLTRGVRR</sequence>
<evidence type="ECO:0000256" key="6">
    <source>
        <dbReference type="ARBA" id="ARBA00023136"/>
    </source>
</evidence>
<feature type="transmembrane region" description="Helical" evidence="7">
    <location>
        <begin position="382"/>
        <end position="400"/>
    </location>
</feature>
<feature type="domain" description="ABC transmembrane type-1" evidence="8">
    <location>
        <begin position="79"/>
        <end position="288"/>
    </location>
</feature>
<dbReference type="PANTHER" id="PTHR43227">
    <property type="entry name" value="BLL4140 PROTEIN"/>
    <property type="match status" value="1"/>
</dbReference>
<dbReference type="PANTHER" id="PTHR43227:SF8">
    <property type="entry name" value="DIACETYLCHITOBIOSE UPTAKE SYSTEM PERMEASE PROTEIN DASB"/>
    <property type="match status" value="1"/>
</dbReference>
<feature type="transmembrane region" description="Helical" evidence="7">
    <location>
        <begin position="270"/>
        <end position="292"/>
    </location>
</feature>
<evidence type="ECO:0000256" key="5">
    <source>
        <dbReference type="ARBA" id="ARBA00022989"/>
    </source>
</evidence>
<dbReference type="EMBL" id="JBHSFN010000012">
    <property type="protein sequence ID" value="MFC4588462.1"/>
    <property type="molecule type" value="Genomic_DNA"/>
</dbReference>
<feature type="transmembrane region" description="Helical" evidence="7">
    <location>
        <begin position="32"/>
        <end position="56"/>
    </location>
</feature>
<keyword evidence="10" id="KW-1185">Reference proteome</keyword>
<dbReference type="Gene3D" id="1.10.3720.10">
    <property type="entry name" value="MetI-like"/>
    <property type="match status" value="2"/>
</dbReference>
<evidence type="ECO:0000256" key="1">
    <source>
        <dbReference type="ARBA" id="ARBA00004651"/>
    </source>
</evidence>
<feature type="transmembrane region" description="Helical" evidence="7">
    <location>
        <begin position="412"/>
        <end position="432"/>
    </location>
</feature>
<name>A0ABV9EGA0_9ACTN</name>
<protein>
    <submittedName>
        <fullName evidence="9">ABC transporter permease subunit</fullName>
    </submittedName>
</protein>
<feature type="transmembrane region" description="Helical" evidence="7">
    <location>
        <begin position="438"/>
        <end position="462"/>
    </location>
</feature>
<dbReference type="InterPro" id="IPR050809">
    <property type="entry name" value="UgpAE/MalFG_permease"/>
</dbReference>
<evidence type="ECO:0000313" key="10">
    <source>
        <dbReference type="Proteomes" id="UP001595891"/>
    </source>
</evidence>
<proteinExistence type="inferred from homology"/>